<dbReference type="GeneID" id="55597746"/>
<gene>
    <name evidence="1" type="ORF">OCC_05901</name>
</gene>
<dbReference type="Proteomes" id="UP000015502">
    <property type="component" value="Chromosome"/>
</dbReference>
<sequence>MKKAIILLIVLLLAGGIFIYTYETSNSSDKKYLSLIPVEVFKNLTNPLTNDTLFYYNGTGYVRGIIREVPFYTEQEYYVVIKNDTGYTVFWLYYISRRGKKNVHNDLQIMFYDKYGNLRYYMYTLQLPVREPGDITKLKGFKAEGEMERTGIRYFISWADIIRQKRIYHGYNFNATLEKVLHYRDREILKVHEYFSDNVERILYVDKETGIVLVDIFLGGDQTAFEYLYRISSVDSSIASKVSKFYSELYEQG</sequence>
<reference evidence="1 2" key="1">
    <citation type="journal article" date="2012" name="J. Bacteriol.">
        <title>Genome sequence of the model hyperthermophilic archaeon Thermococcus litoralis NS-C.</title>
        <authorList>
            <person name="Gardner A.F."/>
            <person name="Kumar S."/>
            <person name="Perler F.B."/>
        </authorList>
    </citation>
    <scope>NUCLEOTIDE SEQUENCE [LARGE SCALE GENOMIC DNA]</scope>
    <source>
        <strain evidence="2">ATCC 51850 / DSM 5473 / JCM 8560 / NS-C</strain>
    </source>
</reference>
<dbReference type="KEGG" id="tlt:OCC_05901"/>
<evidence type="ECO:0000313" key="1">
    <source>
        <dbReference type="EMBL" id="EHR78666.1"/>
    </source>
</evidence>
<keyword evidence="2" id="KW-1185">Reference proteome</keyword>
<organism evidence="1 2">
    <name type="scientific">Thermococcus litoralis (strain ATCC 51850 / DSM 5473 / JCM 8560 / NS-C)</name>
    <dbReference type="NCBI Taxonomy" id="523849"/>
    <lineage>
        <taxon>Archaea</taxon>
        <taxon>Methanobacteriati</taxon>
        <taxon>Methanobacteriota</taxon>
        <taxon>Thermococci</taxon>
        <taxon>Thermococcales</taxon>
        <taxon>Thermococcaceae</taxon>
        <taxon>Thermococcus</taxon>
    </lineage>
</organism>
<dbReference type="AlphaFoldDB" id="H3ZLZ1"/>
<dbReference type="PaxDb" id="523849-OCC_05901"/>
<dbReference type="STRING" id="523849.OCC_05901"/>
<dbReference type="RefSeq" id="WP_004067581.1">
    <property type="nucleotide sequence ID" value="NC_022084.1"/>
</dbReference>
<name>H3ZLZ1_THELN</name>
<dbReference type="HOGENOM" id="CLU_1096756_0_0_2"/>
<accession>H3ZLZ1</accession>
<dbReference type="OrthoDB" id="373208at2157"/>
<proteinExistence type="predicted"/>
<dbReference type="EMBL" id="CP006670">
    <property type="protein sequence ID" value="EHR78666.1"/>
    <property type="molecule type" value="Genomic_DNA"/>
</dbReference>
<evidence type="ECO:0000313" key="2">
    <source>
        <dbReference type="Proteomes" id="UP000015502"/>
    </source>
</evidence>
<protein>
    <submittedName>
        <fullName evidence="1">Uncharacterized protein</fullName>
    </submittedName>
</protein>